<comment type="caution">
    <text evidence="6">The sequence shown here is derived from an EMBL/GenBank/DDBJ whole genome shotgun (WGS) entry which is preliminary data.</text>
</comment>
<gene>
    <name evidence="6" type="ORF">EK403_05830</name>
</gene>
<dbReference type="Gene3D" id="1.20.1550.10">
    <property type="entry name" value="DsbB-like"/>
    <property type="match status" value="1"/>
</dbReference>
<sequence>MTRSLSVVLNACGLLALTAVLAVAFGYQFALGELPCPLCLLQRAAFAAAGVGLALNVCLGPRPSHYAMTILSAVAGAGVAARQVLLHITPGSGSYGSPFLGIHFYSWALMLFVAIVVGSAAMLLADRQFAAEGPGTPAAPALGKGAVALFLFLVAANGISTFAECGGGMCPDNPTEYQLLSR</sequence>
<protein>
    <submittedName>
        <fullName evidence="6">Disulfide bond formation protein B</fullName>
    </submittedName>
</protein>
<feature type="transmembrane region" description="Helical" evidence="5">
    <location>
        <begin position="146"/>
        <end position="163"/>
    </location>
</feature>
<dbReference type="EMBL" id="RYFI01000004">
    <property type="protein sequence ID" value="RXF74342.1"/>
    <property type="molecule type" value="Genomic_DNA"/>
</dbReference>
<dbReference type="SUPFAM" id="SSF158442">
    <property type="entry name" value="DsbB-like"/>
    <property type="match status" value="1"/>
</dbReference>
<keyword evidence="2 5" id="KW-0812">Transmembrane</keyword>
<evidence type="ECO:0000256" key="5">
    <source>
        <dbReference type="SAM" id="Phobius"/>
    </source>
</evidence>
<dbReference type="GO" id="GO:0006457">
    <property type="term" value="P:protein folding"/>
    <property type="evidence" value="ECO:0007669"/>
    <property type="project" value="InterPro"/>
</dbReference>
<keyword evidence="7" id="KW-1185">Reference proteome</keyword>
<comment type="subcellular location">
    <subcellularLocation>
        <location evidence="1">Membrane</location>
        <topology evidence="1">Multi-pass membrane protein</topology>
    </subcellularLocation>
</comment>
<dbReference type="GO" id="GO:0016020">
    <property type="term" value="C:membrane"/>
    <property type="evidence" value="ECO:0007669"/>
    <property type="project" value="UniProtKB-SubCell"/>
</dbReference>
<dbReference type="InterPro" id="IPR003752">
    <property type="entry name" value="DiS_bond_form_DsbB/BdbC"/>
</dbReference>
<keyword evidence="4 5" id="KW-0472">Membrane</keyword>
<feature type="transmembrane region" description="Helical" evidence="5">
    <location>
        <begin position="40"/>
        <end position="59"/>
    </location>
</feature>
<feature type="transmembrane region" description="Helical" evidence="5">
    <location>
        <begin position="66"/>
        <end position="85"/>
    </location>
</feature>
<evidence type="ECO:0000256" key="2">
    <source>
        <dbReference type="ARBA" id="ARBA00022692"/>
    </source>
</evidence>
<dbReference type="GO" id="GO:0015035">
    <property type="term" value="F:protein-disulfide reductase activity"/>
    <property type="evidence" value="ECO:0007669"/>
    <property type="project" value="InterPro"/>
</dbReference>
<evidence type="ECO:0000256" key="3">
    <source>
        <dbReference type="ARBA" id="ARBA00022989"/>
    </source>
</evidence>
<dbReference type="RefSeq" id="WP_128776567.1">
    <property type="nucleotide sequence ID" value="NZ_RYFI01000004.1"/>
</dbReference>
<keyword evidence="3 5" id="KW-1133">Transmembrane helix</keyword>
<accession>A0A4V1KJI8</accession>
<dbReference type="Proteomes" id="UP000289708">
    <property type="component" value="Unassembled WGS sequence"/>
</dbReference>
<dbReference type="AlphaFoldDB" id="A0A4V1KJI8"/>
<name>A0A4V1KJI8_9HYPH</name>
<dbReference type="InterPro" id="IPR023380">
    <property type="entry name" value="DsbB-like_sf"/>
</dbReference>
<evidence type="ECO:0000313" key="6">
    <source>
        <dbReference type="EMBL" id="RXF74342.1"/>
    </source>
</evidence>
<dbReference type="Pfam" id="PF02600">
    <property type="entry name" value="DsbB"/>
    <property type="match status" value="1"/>
</dbReference>
<feature type="transmembrane region" description="Helical" evidence="5">
    <location>
        <begin position="7"/>
        <end position="28"/>
    </location>
</feature>
<evidence type="ECO:0000256" key="1">
    <source>
        <dbReference type="ARBA" id="ARBA00004141"/>
    </source>
</evidence>
<organism evidence="6 7">
    <name type="scientific">Hansschlegelia zhihuaiae</name>
    <dbReference type="NCBI Taxonomy" id="405005"/>
    <lineage>
        <taxon>Bacteria</taxon>
        <taxon>Pseudomonadati</taxon>
        <taxon>Pseudomonadota</taxon>
        <taxon>Alphaproteobacteria</taxon>
        <taxon>Hyphomicrobiales</taxon>
        <taxon>Methylopilaceae</taxon>
        <taxon>Hansschlegelia</taxon>
    </lineage>
</organism>
<proteinExistence type="predicted"/>
<evidence type="ECO:0000313" key="7">
    <source>
        <dbReference type="Proteomes" id="UP000289708"/>
    </source>
</evidence>
<feature type="transmembrane region" description="Helical" evidence="5">
    <location>
        <begin position="105"/>
        <end position="125"/>
    </location>
</feature>
<dbReference type="OrthoDB" id="3711263at2"/>
<evidence type="ECO:0000256" key="4">
    <source>
        <dbReference type="ARBA" id="ARBA00023136"/>
    </source>
</evidence>
<reference evidence="6 7" key="1">
    <citation type="submission" date="2018-12" db="EMBL/GenBank/DDBJ databases">
        <title>bacterium Hansschlegelia zhihuaiae S113.</title>
        <authorList>
            <person name="He J."/>
        </authorList>
    </citation>
    <scope>NUCLEOTIDE SEQUENCE [LARGE SCALE GENOMIC DNA]</scope>
    <source>
        <strain evidence="6 7">S 113</strain>
    </source>
</reference>